<accession>A0ABT5HP35</accession>
<sequence>MILWRIILLISLLVPSVGRAQEDWSQSETEVVVRGKAGVGPALWRVTDGDSQVIIIGVLPVFPKKQKWTTKRVENALRGANRLITPADTTTGPGDLWSLMSKKGLPDRGTLKDSLPAGLYARYESTARRAGIPIRDFARDKPVWAGARLRREVLQKYGLSESEPLATIKGLARTAGVPVKAAGRYDAGPLFKAVNAMSEEGGEACLSHTLDDIDFDIDRAPVAAKAWSIGDIATVRAHYQGSALMKCLSGSSVATAALNRGVADSVNAVSDALTRPGKSVAVLPLALLLRKGGVLERLRAKGYRVSAPLD</sequence>
<keyword evidence="1" id="KW-0732">Signal</keyword>
<protein>
    <submittedName>
        <fullName evidence="2">TraB/GumN family protein</fullName>
    </submittedName>
</protein>
<evidence type="ECO:0000256" key="1">
    <source>
        <dbReference type="SAM" id="SignalP"/>
    </source>
</evidence>
<dbReference type="InterPro" id="IPR002816">
    <property type="entry name" value="TraB/PrgY/GumN_fam"/>
</dbReference>
<feature type="chain" id="PRO_5046626186" evidence="1">
    <location>
        <begin position="21"/>
        <end position="310"/>
    </location>
</feature>
<dbReference type="Pfam" id="PF01963">
    <property type="entry name" value="TraB_PrgY_gumN"/>
    <property type="match status" value="1"/>
</dbReference>
<dbReference type="Proteomes" id="UP001214854">
    <property type="component" value="Unassembled WGS sequence"/>
</dbReference>
<dbReference type="EMBL" id="JAQQKX010000001">
    <property type="protein sequence ID" value="MDC7681807.1"/>
    <property type="molecule type" value="Genomic_DNA"/>
</dbReference>
<dbReference type="CDD" id="cd14788">
    <property type="entry name" value="GumN"/>
    <property type="match status" value="1"/>
</dbReference>
<comment type="caution">
    <text evidence="2">The sequence shown here is derived from an EMBL/GenBank/DDBJ whole genome shotgun (WGS) entry which is preliminary data.</text>
</comment>
<gene>
    <name evidence="2" type="ORF">PQU92_00860</name>
</gene>
<keyword evidence="3" id="KW-1185">Reference proteome</keyword>
<organism evidence="2 3">
    <name type="scientific">Asticcacaulis aquaticus</name>
    <dbReference type="NCBI Taxonomy" id="2984212"/>
    <lineage>
        <taxon>Bacteria</taxon>
        <taxon>Pseudomonadati</taxon>
        <taxon>Pseudomonadota</taxon>
        <taxon>Alphaproteobacteria</taxon>
        <taxon>Caulobacterales</taxon>
        <taxon>Caulobacteraceae</taxon>
        <taxon>Asticcacaulis</taxon>
    </lineage>
</organism>
<proteinExistence type="predicted"/>
<reference evidence="2 3" key="1">
    <citation type="submission" date="2023-01" db="EMBL/GenBank/DDBJ databases">
        <title>Novel species of the genus Asticcacaulis isolated from rivers.</title>
        <authorList>
            <person name="Lu H."/>
        </authorList>
    </citation>
    <scope>NUCLEOTIDE SEQUENCE [LARGE SCALE GENOMIC DNA]</scope>
    <source>
        <strain evidence="2 3">BYS171W</strain>
    </source>
</reference>
<dbReference type="RefSeq" id="WP_272746327.1">
    <property type="nucleotide sequence ID" value="NZ_JAQQKX010000001.1"/>
</dbReference>
<evidence type="ECO:0000313" key="2">
    <source>
        <dbReference type="EMBL" id="MDC7681807.1"/>
    </source>
</evidence>
<evidence type="ECO:0000313" key="3">
    <source>
        <dbReference type="Proteomes" id="UP001214854"/>
    </source>
</evidence>
<feature type="signal peptide" evidence="1">
    <location>
        <begin position="1"/>
        <end position="20"/>
    </location>
</feature>
<name>A0ABT5HP35_9CAUL</name>